<organism evidence="2 3">
    <name type="scientific">Ephemerocybe angulata</name>
    <dbReference type="NCBI Taxonomy" id="980116"/>
    <lineage>
        <taxon>Eukaryota</taxon>
        <taxon>Fungi</taxon>
        <taxon>Dikarya</taxon>
        <taxon>Basidiomycota</taxon>
        <taxon>Agaricomycotina</taxon>
        <taxon>Agaricomycetes</taxon>
        <taxon>Agaricomycetidae</taxon>
        <taxon>Agaricales</taxon>
        <taxon>Agaricineae</taxon>
        <taxon>Psathyrellaceae</taxon>
        <taxon>Ephemerocybe</taxon>
    </lineage>
</organism>
<gene>
    <name evidence="2" type="ORF">DFP72DRAFT_233055</name>
</gene>
<proteinExistence type="predicted"/>
<sequence length="140" mass="15881">MIFPGVEIRMTLHTQLTMILVVSSVWGFQFPTLFGLVSSRPLAPDKTDPQNQHLEPQNYPVIPDSSRPLTRGSDQSLNEQWIGMQTRLSVTHTRPCRSPRLWHYLLFYLATAEDTTGDARPLHVPLNGNYTVRLFPGHAS</sequence>
<evidence type="ECO:0000313" key="2">
    <source>
        <dbReference type="EMBL" id="KAF6757390.1"/>
    </source>
</evidence>
<keyword evidence="3" id="KW-1185">Reference proteome</keyword>
<comment type="caution">
    <text evidence="2">The sequence shown here is derived from an EMBL/GenBank/DDBJ whole genome shotgun (WGS) entry which is preliminary data.</text>
</comment>
<accession>A0A8H6I242</accession>
<name>A0A8H6I242_9AGAR</name>
<dbReference type="AlphaFoldDB" id="A0A8H6I242"/>
<protein>
    <submittedName>
        <fullName evidence="2">Uncharacterized protein</fullName>
    </submittedName>
</protein>
<evidence type="ECO:0000313" key="3">
    <source>
        <dbReference type="Proteomes" id="UP000521943"/>
    </source>
</evidence>
<feature type="region of interest" description="Disordered" evidence="1">
    <location>
        <begin position="44"/>
        <end position="73"/>
    </location>
</feature>
<evidence type="ECO:0000256" key="1">
    <source>
        <dbReference type="SAM" id="MobiDB-lite"/>
    </source>
</evidence>
<dbReference type="EMBL" id="JACGCI010000022">
    <property type="protein sequence ID" value="KAF6757390.1"/>
    <property type="molecule type" value="Genomic_DNA"/>
</dbReference>
<dbReference type="Proteomes" id="UP000521943">
    <property type="component" value="Unassembled WGS sequence"/>
</dbReference>
<reference evidence="2 3" key="1">
    <citation type="submission" date="2020-07" db="EMBL/GenBank/DDBJ databases">
        <title>Comparative genomics of pyrophilous fungi reveals a link between fire events and developmental genes.</title>
        <authorList>
            <consortium name="DOE Joint Genome Institute"/>
            <person name="Steindorff A.S."/>
            <person name="Carver A."/>
            <person name="Calhoun S."/>
            <person name="Stillman K."/>
            <person name="Liu H."/>
            <person name="Lipzen A."/>
            <person name="Pangilinan J."/>
            <person name="Labutti K."/>
            <person name="Bruns T.D."/>
            <person name="Grigoriev I.V."/>
        </authorList>
    </citation>
    <scope>NUCLEOTIDE SEQUENCE [LARGE SCALE GENOMIC DNA]</scope>
    <source>
        <strain evidence="2 3">CBS 144469</strain>
    </source>
</reference>